<dbReference type="Pfam" id="PF00854">
    <property type="entry name" value="PTR2"/>
    <property type="match status" value="1"/>
</dbReference>
<name>A0A8K0HJ97_9ROSA</name>
<gene>
    <name evidence="8" type="ORF">FNV43_RR03658</name>
</gene>
<dbReference type="InterPro" id="IPR000109">
    <property type="entry name" value="POT_fam"/>
</dbReference>
<dbReference type="SUPFAM" id="SSF103473">
    <property type="entry name" value="MFS general substrate transporter"/>
    <property type="match status" value="1"/>
</dbReference>
<protein>
    <submittedName>
        <fullName evidence="8">Uncharacterized protein</fullName>
    </submittedName>
</protein>
<evidence type="ECO:0000256" key="7">
    <source>
        <dbReference type="SAM" id="Phobius"/>
    </source>
</evidence>
<evidence type="ECO:0000256" key="2">
    <source>
        <dbReference type="ARBA" id="ARBA00005982"/>
    </source>
</evidence>
<evidence type="ECO:0000313" key="9">
    <source>
        <dbReference type="Proteomes" id="UP000796880"/>
    </source>
</evidence>
<evidence type="ECO:0000256" key="4">
    <source>
        <dbReference type="ARBA" id="ARBA00022989"/>
    </source>
</evidence>
<feature type="transmembrane region" description="Helical" evidence="7">
    <location>
        <begin position="117"/>
        <end position="138"/>
    </location>
</feature>
<organism evidence="8 9">
    <name type="scientific">Rhamnella rubrinervis</name>
    <dbReference type="NCBI Taxonomy" id="2594499"/>
    <lineage>
        <taxon>Eukaryota</taxon>
        <taxon>Viridiplantae</taxon>
        <taxon>Streptophyta</taxon>
        <taxon>Embryophyta</taxon>
        <taxon>Tracheophyta</taxon>
        <taxon>Spermatophyta</taxon>
        <taxon>Magnoliopsida</taxon>
        <taxon>eudicotyledons</taxon>
        <taxon>Gunneridae</taxon>
        <taxon>Pentapetalae</taxon>
        <taxon>rosids</taxon>
        <taxon>fabids</taxon>
        <taxon>Rosales</taxon>
        <taxon>Rhamnaceae</taxon>
        <taxon>rhamnoid group</taxon>
        <taxon>Rhamneae</taxon>
        <taxon>Rhamnella</taxon>
    </lineage>
</organism>
<dbReference type="GO" id="GO:0022857">
    <property type="term" value="F:transmembrane transporter activity"/>
    <property type="evidence" value="ECO:0007669"/>
    <property type="project" value="InterPro"/>
</dbReference>
<dbReference type="PANTHER" id="PTHR11654">
    <property type="entry name" value="OLIGOPEPTIDE TRANSPORTER-RELATED"/>
    <property type="match status" value="1"/>
</dbReference>
<evidence type="ECO:0000256" key="6">
    <source>
        <dbReference type="SAM" id="MobiDB-lite"/>
    </source>
</evidence>
<keyword evidence="5 7" id="KW-0472">Membrane</keyword>
<feature type="transmembrane region" description="Helical" evidence="7">
    <location>
        <begin position="144"/>
        <end position="164"/>
    </location>
</feature>
<evidence type="ECO:0000256" key="5">
    <source>
        <dbReference type="ARBA" id="ARBA00023136"/>
    </source>
</evidence>
<reference evidence="8" key="1">
    <citation type="submission" date="2020-03" db="EMBL/GenBank/DDBJ databases">
        <title>A high-quality chromosome-level genome assembly of a woody plant with both climbing and erect habits, Rhamnella rubrinervis.</title>
        <authorList>
            <person name="Lu Z."/>
            <person name="Yang Y."/>
            <person name="Zhu X."/>
            <person name="Sun Y."/>
        </authorList>
    </citation>
    <scope>NUCLEOTIDE SEQUENCE</scope>
    <source>
        <strain evidence="8">BYM</strain>
        <tissue evidence="8">Leaf</tissue>
    </source>
</reference>
<dbReference type="Proteomes" id="UP000796880">
    <property type="component" value="Unassembled WGS sequence"/>
</dbReference>
<dbReference type="OrthoDB" id="8904098at2759"/>
<feature type="transmembrane region" description="Helical" evidence="7">
    <location>
        <begin position="362"/>
        <end position="381"/>
    </location>
</feature>
<feature type="transmembrane region" description="Helical" evidence="7">
    <location>
        <begin position="313"/>
        <end position="335"/>
    </location>
</feature>
<dbReference type="EMBL" id="VOIH02000002">
    <property type="protein sequence ID" value="KAF3453219.1"/>
    <property type="molecule type" value="Genomic_DNA"/>
</dbReference>
<comment type="caution">
    <text evidence="8">The sequence shown here is derived from an EMBL/GenBank/DDBJ whole genome shotgun (WGS) entry which is preliminary data.</text>
</comment>
<comment type="subcellular location">
    <subcellularLocation>
        <location evidence="1">Membrane</location>
        <topology evidence="1">Multi-pass membrane protein</topology>
    </subcellularLocation>
</comment>
<evidence type="ECO:0000313" key="8">
    <source>
        <dbReference type="EMBL" id="KAF3453219.1"/>
    </source>
</evidence>
<proteinExistence type="inferred from homology"/>
<dbReference type="Gene3D" id="1.20.1250.20">
    <property type="entry name" value="MFS general substrate transporter like domains"/>
    <property type="match status" value="2"/>
</dbReference>
<keyword evidence="9" id="KW-1185">Reference proteome</keyword>
<feature type="region of interest" description="Disordered" evidence="6">
    <location>
        <begin position="393"/>
        <end position="419"/>
    </location>
</feature>
<keyword evidence="3 7" id="KW-0812">Transmembrane</keyword>
<evidence type="ECO:0000256" key="1">
    <source>
        <dbReference type="ARBA" id="ARBA00004141"/>
    </source>
</evidence>
<evidence type="ECO:0000256" key="3">
    <source>
        <dbReference type="ARBA" id="ARBA00022692"/>
    </source>
</evidence>
<dbReference type="GO" id="GO:0016020">
    <property type="term" value="C:membrane"/>
    <property type="evidence" value="ECO:0007669"/>
    <property type="project" value="UniProtKB-SubCell"/>
</dbReference>
<sequence>MGFVANTAVLVLYFKYVMQFDISASANTLTNFMGSVTLLSLLGGFGDGYLQAYDKDLHPDPCGKSSCVEGGKAVMFYTSLCLLALGAGGVKGALPTLGGDQFDSKDLKERKLLGSYFNWYLLSTILGSMVGVTAIVWVSMNKAWYWGFFIATITALFGFIVLALGKPFYRFQPFGKSPLVRVVQVITIAVQNRKLSIPENSNELYEINYNNVDPFEEKIAHTNQFRLLDRAAILPKGTTPEAWKVCTVTQVEEGTSWILISDPEVPYSVDSIARKITGHPSGITQLQRVGVGLVLSIISMAIAGSSVRDEITIHLFCLVIDVFRFFLSSIFVDLINSVTKRITPSKQGWLHGDNLNENKLNLFYWFLAVLSTINFANYLFWASWYKYKKDAEDSGIGPNKSQNGLFGIREENNKEEEEF</sequence>
<accession>A0A8K0HJ97</accession>
<dbReference type="InterPro" id="IPR036259">
    <property type="entry name" value="MFS_trans_sf"/>
</dbReference>
<comment type="similarity">
    <text evidence="2">Belongs to the major facilitator superfamily. Proton-dependent oligopeptide transporter (POT/PTR) (TC 2.A.17) family.</text>
</comment>
<dbReference type="AlphaFoldDB" id="A0A8K0HJ97"/>
<keyword evidence="4 7" id="KW-1133">Transmembrane helix</keyword>